<feature type="compositionally biased region" description="Pro residues" evidence="1">
    <location>
        <begin position="28"/>
        <end position="37"/>
    </location>
</feature>
<gene>
    <name evidence="2" type="ORF">CS596_12275</name>
</gene>
<dbReference type="RefSeq" id="WP_061090207.1">
    <property type="nucleotide sequence ID" value="NZ_JBBMYN010000002.1"/>
</dbReference>
<reference evidence="2" key="1">
    <citation type="submission" date="2018-07" db="EMBL/GenBank/DDBJ databases">
        <authorList>
            <consortium name="PulseNet: The National Subtyping Network for Foodborne Disease Surveillance"/>
            <person name="Tarr C.L."/>
            <person name="Trees E."/>
            <person name="Katz L.S."/>
            <person name="Carleton-Romer H.A."/>
            <person name="Stroika S."/>
            <person name="Kucerova Z."/>
            <person name="Roache K.F."/>
            <person name="Sabol A.L."/>
            <person name="Besser J."/>
            <person name="Gerner-Smidt P."/>
        </authorList>
    </citation>
    <scope>NUCLEOTIDE SEQUENCE</scope>
    <source>
        <strain evidence="2">PNUSAS026655</strain>
    </source>
</reference>
<dbReference type="AlphaFoldDB" id="A0A5V4BB50"/>
<evidence type="ECO:0000313" key="2">
    <source>
        <dbReference type="EMBL" id="EBU1491881.1"/>
    </source>
</evidence>
<accession>A0A5V4BB50</accession>
<evidence type="ECO:0000256" key="1">
    <source>
        <dbReference type="SAM" id="MobiDB-lite"/>
    </source>
</evidence>
<feature type="compositionally biased region" description="Basic and acidic residues" evidence="1">
    <location>
        <begin position="50"/>
        <end position="60"/>
    </location>
</feature>
<protein>
    <submittedName>
        <fullName evidence="2">Uncharacterized protein</fullName>
    </submittedName>
</protein>
<name>A0A5V4BB50_SALER</name>
<organism evidence="2">
    <name type="scientific">Salmonella enterica</name>
    <name type="common">Salmonella choleraesuis</name>
    <dbReference type="NCBI Taxonomy" id="28901"/>
    <lineage>
        <taxon>Bacteria</taxon>
        <taxon>Pseudomonadati</taxon>
        <taxon>Pseudomonadota</taxon>
        <taxon>Gammaproteobacteria</taxon>
        <taxon>Enterobacterales</taxon>
        <taxon>Enterobacteriaceae</taxon>
        <taxon>Salmonella</taxon>
    </lineage>
</organism>
<sequence>MIQKQGNYEETERTIKMTEHKNPKKNEAPPPPPPKPPITRLVRESYGNDPKNRKNKDEQK</sequence>
<feature type="compositionally biased region" description="Basic and acidic residues" evidence="1">
    <location>
        <begin position="10"/>
        <end position="27"/>
    </location>
</feature>
<dbReference type="EMBL" id="AAHBBZ010000017">
    <property type="protein sequence ID" value="EBU1491881.1"/>
    <property type="molecule type" value="Genomic_DNA"/>
</dbReference>
<comment type="caution">
    <text evidence="2">The sequence shown here is derived from an EMBL/GenBank/DDBJ whole genome shotgun (WGS) entry which is preliminary data.</text>
</comment>
<proteinExistence type="predicted"/>
<feature type="region of interest" description="Disordered" evidence="1">
    <location>
        <begin position="1"/>
        <end position="60"/>
    </location>
</feature>